<dbReference type="AlphaFoldDB" id="A0A9Q9T3E4"/>
<dbReference type="GO" id="GO:0009103">
    <property type="term" value="P:lipopolysaccharide biosynthetic process"/>
    <property type="evidence" value="ECO:0007669"/>
    <property type="project" value="TreeGrafter"/>
</dbReference>
<feature type="domain" description="SGNH" evidence="3">
    <location>
        <begin position="462"/>
        <end position="692"/>
    </location>
</feature>
<reference evidence="4" key="1">
    <citation type="submission" date="2022-09" db="EMBL/GenBank/DDBJ databases">
        <title>Taxonomy of Curtobacterium flaccumfaciens.</title>
        <authorList>
            <person name="Osdaghi E."/>
            <person name="Taghavi S.M."/>
            <person name="Hamidizade M."/>
            <person name="Abachi H."/>
            <person name="Fazliarab A."/>
            <person name="Baeyen S."/>
            <person name="Portier P."/>
            <person name="Van Vaerenbergh J."/>
            <person name="Jacques M.-A."/>
        </authorList>
    </citation>
    <scope>NUCLEOTIDE SEQUENCE</scope>
    <source>
        <strain evidence="4">AGQB46</strain>
    </source>
</reference>
<dbReference type="PANTHER" id="PTHR23028:SF53">
    <property type="entry name" value="ACYL_TRANSF_3 DOMAIN-CONTAINING PROTEIN"/>
    <property type="match status" value="1"/>
</dbReference>
<keyword evidence="1" id="KW-1133">Transmembrane helix</keyword>
<feature type="transmembrane region" description="Helical" evidence="1">
    <location>
        <begin position="270"/>
        <end position="290"/>
    </location>
</feature>
<organism evidence="4 5">
    <name type="scientific">Curtobacterium poinsettiae</name>
    <dbReference type="NCBI Taxonomy" id="159612"/>
    <lineage>
        <taxon>Bacteria</taxon>
        <taxon>Bacillati</taxon>
        <taxon>Actinomycetota</taxon>
        <taxon>Actinomycetes</taxon>
        <taxon>Micrococcales</taxon>
        <taxon>Microbacteriaceae</taxon>
        <taxon>Curtobacterium</taxon>
    </lineage>
</organism>
<proteinExistence type="predicted"/>
<gene>
    <name evidence="4" type="ORF">OE229_16095</name>
</gene>
<keyword evidence="1" id="KW-0472">Membrane</keyword>
<dbReference type="InterPro" id="IPR002656">
    <property type="entry name" value="Acyl_transf_3_dom"/>
</dbReference>
<protein>
    <submittedName>
        <fullName evidence="4">Acyltransferase</fullName>
    </submittedName>
</protein>
<dbReference type="EMBL" id="CP106879">
    <property type="protein sequence ID" value="UYC80616.1"/>
    <property type="molecule type" value="Genomic_DNA"/>
</dbReference>
<dbReference type="KEGG" id="cpoi:OE229_16095"/>
<accession>A0A9Q9T3E4</accession>
<dbReference type="Pfam" id="PF01757">
    <property type="entry name" value="Acyl_transf_3"/>
    <property type="match status" value="1"/>
</dbReference>
<feature type="transmembrane region" description="Helical" evidence="1">
    <location>
        <begin position="188"/>
        <end position="206"/>
    </location>
</feature>
<dbReference type="InterPro" id="IPR050879">
    <property type="entry name" value="Acyltransferase_3"/>
</dbReference>
<dbReference type="InterPro" id="IPR043968">
    <property type="entry name" value="SGNH"/>
</dbReference>
<feature type="transmembrane region" description="Helical" evidence="1">
    <location>
        <begin position="89"/>
        <end position="113"/>
    </location>
</feature>
<keyword evidence="1" id="KW-0812">Transmembrane</keyword>
<evidence type="ECO:0000313" key="4">
    <source>
        <dbReference type="EMBL" id="UYC80616.1"/>
    </source>
</evidence>
<dbReference type="Pfam" id="PF19040">
    <property type="entry name" value="SGNH"/>
    <property type="match status" value="1"/>
</dbReference>
<name>A0A9Q9T3E4_9MICO</name>
<feature type="transmembrane region" description="Helical" evidence="1">
    <location>
        <begin position="46"/>
        <end position="68"/>
    </location>
</feature>
<dbReference type="RefSeq" id="WP_262138858.1">
    <property type="nucleotide sequence ID" value="NZ_CP106879.1"/>
</dbReference>
<sequence>MSTATPGERGPAHRARDTTRWDIQGLRAFAVLAVVVYHLWPGALHGGFVGVDVFFVISGFLITGLLLREQLATGTIRLGRFWSRRAKRLLPAAFLTIVVTGIAVLVAVPSALWGQYGRELIASTVYLQNWELAANAVDYLASADAPSPFQHFWSLSVEEQFYILLPLLLLGIGALARRRFTPLATARLLLGSVVVLSLVWSIVQTATDPGVAYFSTGTRAWEFALGGLVATMHLPEVRTEVARRVRLVATGIGVVALALSLVVITPETAFPGIAALLPVAGAALVLLFGAGTEFEDVGALRPVAFFGRISYALYLWHWPLVVILPIMLGRPLDGATSSAVLLVAIGLATVTTIWFEEPVRFSTWLRDLQPRGVVSLAVICSFTVVTLGAATLTAVYVQEVNATTVTKQVTAEQEDDDESCFGAAARIGFADPCVDPELADVRVPAPAVAKDDDDNRAECWSGTFRPCVLGKTTGWSKHLIVIGDSHSNALLGAYEKIADDNGWRIDLAGAGGCYLTTAQQDSLSPSSMRGCNSWKHAAIDYVREHRDADALVVTHSTTQMPVSLPPGPARDKATRNGLVDAWEQAAGDELPVIAVRDNPVPRPDVVACLSTMSGPTTDACDRSRAEALGLTDSSVEAVAAFRAAGGRAASIDLSRYYCTDTTCPAVVGGVLVYRDSTHITATWASSLEPYLERALQDRLAAFAR</sequence>
<evidence type="ECO:0000313" key="5">
    <source>
        <dbReference type="Proteomes" id="UP001062223"/>
    </source>
</evidence>
<dbReference type="PANTHER" id="PTHR23028">
    <property type="entry name" value="ACETYLTRANSFERASE"/>
    <property type="match status" value="1"/>
</dbReference>
<feature type="transmembrane region" description="Helical" evidence="1">
    <location>
        <begin position="218"/>
        <end position="235"/>
    </location>
</feature>
<dbReference type="GO" id="GO:0016747">
    <property type="term" value="F:acyltransferase activity, transferring groups other than amino-acyl groups"/>
    <property type="evidence" value="ECO:0007669"/>
    <property type="project" value="InterPro"/>
</dbReference>
<evidence type="ECO:0000259" key="3">
    <source>
        <dbReference type="Pfam" id="PF19040"/>
    </source>
</evidence>
<feature type="transmembrane region" description="Helical" evidence="1">
    <location>
        <begin position="247"/>
        <end position="264"/>
    </location>
</feature>
<evidence type="ECO:0000256" key="1">
    <source>
        <dbReference type="SAM" id="Phobius"/>
    </source>
</evidence>
<dbReference type="Proteomes" id="UP001062223">
    <property type="component" value="Chromosome"/>
</dbReference>
<feature type="transmembrane region" description="Helical" evidence="1">
    <location>
        <begin position="376"/>
        <end position="397"/>
    </location>
</feature>
<keyword evidence="4" id="KW-0012">Acyltransferase</keyword>
<feature type="transmembrane region" description="Helical" evidence="1">
    <location>
        <begin position="311"/>
        <end position="328"/>
    </location>
</feature>
<evidence type="ECO:0000259" key="2">
    <source>
        <dbReference type="Pfam" id="PF01757"/>
    </source>
</evidence>
<keyword evidence="4" id="KW-0808">Transferase</keyword>
<dbReference type="GO" id="GO:0016020">
    <property type="term" value="C:membrane"/>
    <property type="evidence" value="ECO:0007669"/>
    <property type="project" value="TreeGrafter"/>
</dbReference>
<feature type="transmembrane region" description="Helical" evidence="1">
    <location>
        <begin position="21"/>
        <end position="40"/>
    </location>
</feature>
<feature type="transmembrane region" description="Helical" evidence="1">
    <location>
        <begin position="334"/>
        <end position="355"/>
    </location>
</feature>
<feature type="domain" description="Acyltransferase 3" evidence="2">
    <location>
        <begin position="22"/>
        <end position="353"/>
    </location>
</feature>
<feature type="transmembrane region" description="Helical" evidence="1">
    <location>
        <begin position="160"/>
        <end position="176"/>
    </location>
</feature>